<dbReference type="Pfam" id="PF13966">
    <property type="entry name" value="zf-RVT"/>
    <property type="match status" value="1"/>
</dbReference>
<feature type="coiled-coil region" evidence="1">
    <location>
        <begin position="758"/>
        <end position="811"/>
    </location>
</feature>
<gene>
    <name evidence="4" type="ORF">F3Y22_tig00003194pilonHSYRG00025</name>
</gene>
<keyword evidence="1" id="KW-0175">Coiled coil</keyword>
<dbReference type="AlphaFoldDB" id="A0A6A3CRG1"/>
<dbReference type="GO" id="GO:0032511">
    <property type="term" value="P:late endosome to vacuole transport via multivesicular body sorting pathway"/>
    <property type="evidence" value="ECO:0007669"/>
    <property type="project" value="TreeGrafter"/>
</dbReference>
<dbReference type="InterPro" id="IPR026960">
    <property type="entry name" value="RVT-Znf"/>
</dbReference>
<evidence type="ECO:0000313" key="4">
    <source>
        <dbReference type="EMBL" id="KAE8729811.1"/>
    </source>
</evidence>
<dbReference type="InterPro" id="IPR043502">
    <property type="entry name" value="DNA/RNA_pol_sf"/>
</dbReference>
<organism evidence="4 5">
    <name type="scientific">Hibiscus syriacus</name>
    <name type="common">Rose of Sharon</name>
    <dbReference type="NCBI Taxonomy" id="106335"/>
    <lineage>
        <taxon>Eukaryota</taxon>
        <taxon>Viridiplantae</taxon>
        <taxon>Streptophyta</taxon>
        <taxon>Embryophyta</taxon>
        <taxon>Tracheophyta</taxon>
        <taxon>Spermatophyta</taxon>
        <taxon>Magnoliopsida</taxon>
        <taxon>eudicotyledons</taxon>
        <taxon>Gunneridae</taxon>
        <taxon>Pentapetalae</taxon>
        <taxon>rosids</taxon>
        <taxon>malvids</taxon>
        <taxon>Malvales</taxon>
        <taxon>Malvaceae</taxon>
        <taxon>Malvoideae</taxon>
        <taxon>Hibiscus</taxon>
    </lineage>
</organism>
<dbReference type="InterPro" id="IPR005024">
    <property type="entry name" value="Snf7_fam"/>
</dbReference>
<evidence type="ECO:0000256" key="2">
    <source>
        <dbReference type="SAM" id="MobiDB-lite"/>
    </source>
</evidence>
<dbReference type="Gene3D" id="6.10.250.1710">
    <property type="match status" value="1"/>
</dbReference>
<dbReference type="PANTHER" id="PTHR22761:SF87">
    <property type="entry name" value="VACUOLAR PROTEIN SORTING-ASSOCIATED PROTEIN 32 HOMOLOG 2-LIKE"/>
    <property type="match status" value="1"/>
</dbReference>
<evidence type="ECO:0000256" key="1">
    <source>
        <dbReference type="SAM" id="Coils"/>
    </source>
</evidence>
<dbReference type="CDD" id="cd01650">
    <property type="entry name" value="RT_nLTR_like"/>
    <property type="match status" value="1"/>
</dbReference>
<dbReference type="GO" id="GO:0000815">
    <property type="term" value="C:ESCRT III complex"/>
    <property type="evidence" value="ECO:0007669"/>
    <property type="project" value="TreeGrafter"/>
</dbReference>
<protein>
    <submittedName>
        <fullName evidence="4">Vacuolar protein sorting-associated protein 32-like protein 1</fullName>
    </submittedName>
</protein>
<reference evidence="4" key="1">
    <citation type="submission" date="2019-09" db="EMBL/GenBank/DDBJ databases">
        <title>Draft genome information of white flower Hibiscus syriacus.</title>
        <authorList>
            <person name="Kim Y.-M."/>
        </authorList>
    </citation>
    <scope>NUCLEOTIDE SEQUENCE [LARGE SCALE GENOMIC DNA]</scope>
    <source>
        <strain evidence="4">YM2019G1</strain>
    </source>
</reference>
<dbReference type="EMBL" id="VEPZ02000215">
    <property type="protein sequence ID" value="KAE8729811.1"/>
    <property type="molecule type" value="Genomic_DNA"/>
</dbReference>
<feature type="compositionally biased region" description="Low complexity" evidence="2">
    <location>
        <begin position="812"/>
        <end position="826"/>
    </location>
</feature>
<keyword evidence="5" id="KW-1185">Reference proteome</keyword>
<comment type="caution">
    <text evidence="4">The sequence shown here is derived from an EMBL/GenBank/DDBJ whole genome shotgun (WGS) entry which is preliminary data.</text>
</comment>
<feature type="region of interest" description="Disordered" evidence="2">
    <location>
        <begin position="812"/>
        <end position="854"/>
    </location>
</feature>
<evidence type="ECO:0000313" key="5">
    <source>
        <dbReference type="Proteomes" id="UP000436088"/>
    </source>
</evidence>
<dbReference type="GO" id="GO:0005771">
    <property type="term" value="C:multivesicular body"/>
    <property type="evidence" value="ECO:0007669"/>
    <property type="project" value="TreeGrafter"/>
</dbReference>
<dbReference type="Proteomes" id="UP000436088">
    <property type="component" value="Unassembled WGS sequence"/>
</dbReference>
<name>A0A6A3CRG1_HIBSY</name>
<dbReference type="Pfam" id="PF03357">
    <property type="entry name" value="Snf7"/>
    <property type="match status" value="1"/>
</dbReference>
<feature type="domain" description="Reverse transcriptase zinc-binding" evidence="3">
    <location>
        <begin position="497"/>
        <end position="543"/>
    </location>
</feature>
<dbReference type="GO" id="GO:0006900">
    <property type="term" value="P:vesicle budding from membrane"/>
    <property type="evidence" value="ECO:0007669"/>
    <property type="project" value="TreeGrafter"/>
</dbReference>
<evidence type="ECO:0000259" key="3">
    <source>
        <dbReference type="Pfam" id="PF13966"/>
    </source>
</evidence>
<dbReference type="Gene3D" id="1.10.287.1060">
    <property type="entry name" value="ESAT-6-like"/>
    <property type="match status" value="1"/>
</dbReference>
<proteinExistence type="predicted"/>
<dbReference type="SUPFAM" id="SSF56672">
    <property type="entry name" value="DNA/RNA polymerases"/>
    <property type="match status" value="1"/>
</dbReference>
<sequence>MDWQASTAEWKNSLVGQFLGAAPNFISLQRTIDKLWNQPLTGARAQIAPLWIHLYNIPLELYSREGLSYIASALGVPVTMDSITASKTRLEYAKVCIEIGAKEDIPETVEVILANGKTSVIFVEVPWGFNNPQKQKNVLNRANLFKVDVLCLLETRVKPENSAKIFNTTLGSWNVLTNYDSAINGDTDPKVQPPDPFTLRNLLQIHLPTEVITDLIKNVTIDEIKEALFNQGNDKAPGPDGFTPLFFKHSWSVIGDDFVDAVKYFFQESNIHPAFNSTIIALIPKIQNPSKVRDFRPISCCSVVYKTITKILVKRMNLMLPDLISLNQTAFVKGGSIIDNTLLAQELVKGYGYFKGQRGISQGDPLSPILFVIAMNILSKILNLAATRGNLESIVGVTSVLNHFYVLSGMNLNVNKTEFYAAGIPDRTLDSIKSVTSFKQGFLPIRYLGVPLVTQKLTEKDCLPLYDNIKHRLHHWSAAKGAMISWDRLCCPKSKGAILDRLPTRDRLIRMGIASESLCILCNEDHESRNHLFVDCIYATSLWNSIMNISSMRDTHRSWDSRLQWAAQTWKGKSLLSTVMRITWTAFIYFIWEERNRRIFNRGTRTTNQLLKAIKELVRIKINDKEDRGFNRGELTMFNRLLGKPKQEPNALTSLDKLHETLEMLEKKEKVLLKKAAAEVEKVKEFTKAKNKRAAIQCLKRKRLYEQQIEQLGNFELRIHDQMIMLEGAKATTETVDALRTGAAAMKAMQKATNIDDVDKTMDEINEQTENMKQIQEALSTPIGAAADFDEDELEAELEELEGAELEEQLLQPATTAPAATVQAPAGRQPARNVPQKRTSEEDELAALQSEMAL</sequence>
<dbReference type="PANTHER" id="PTHR22761">
    <property type="entry name" value="CHARGED MULTIVESICULAR BODY PROTEIN"/>
    <property type="match status" value="1"/>
</dbReference>
<accession>A0A6A3CRG1</accession>
<dbReference type="GO" id="GO:0009898">
    <property type="term" value="C:cytoplasmic side of plasma membrane"/>
    <property type="evidence" value="ECO:0007669"/>
    <property type="project" value="TreeGrafter"/>
</dbReference>